<dbReference type="GO" id="GO:0009073">
    <property type="term" value="P:aromatic amino acid family biosynthetic process"/>
    <property type="evidence" value="ECO:0007669"/>
    <property type="project" value="UniProtKB-KW"/>
</dbReference>
<feature type="binding site" evidence="11">
    <location>
        <position position="284"/>
    </location>
    <ligand>
        <name>FMN</name>
        <dbReference type="ChEBI" id="CHEBI:58210"/>
    </ligand>
</feature>
<dbReference type="EC" id="4.2.3.5" evidence="3 11"/>
<comment type="pathway">
    <text evidence="1 11">Metabolic intermediate biosynthesis; chorismate biosynthesis; chorismate from D-erythrose 4-phosphate and phosphoenolpyruvate: step 7/7.</text>
</comment>
<evidence type="ECO:0000256" key="2">
    <source>
        <dbReference type="ARBA" id="ARBA00008014"/>
    </source>
</evidence>
<evidence type="ECO:0000256" key="7">
    <source>
        <dbReference type="ARBA" id="ARBA00022827"/>
    </source>
</evidence>
<evidence type="ECO:0000256" key="6">
    <source>
        <dbReference type="ARBA" id="ARBA00022643"/>
    </source>
</evidence>
<comment type="subunit">
    <text evidence="11">Homotetramer.</text>
</comment>
<dbReference type="GO" id="GO:0004107">
    <property type="term" value="F:chorismate synthase activity"/>
    <property type="evidence" value="ECO:0007669"/>
    <property type="project" value="UniProtKB-UniRule"/>
</dbReference>
<accession>A0A940IDM3</accession>
<name>A0A940IDM3_9FIRM</name>
<evidence type="ECO:0000256" key="8">
    <source>
        <dbReference type="ARBA" id="ARBA00022857"/>
    </source>
</evidence>
<dbReference type="PANTHER" id="PTHR21085">
    <property type="entry name" value="CHORISMATE SYNTHASE"/>
    <property type="match status" value="1"/>
</dbReference>
<evidence type="ECO:0000256" key="3">
    <source>
        <dbReference type="ARBA" id="ARBA00013036"/>
    </source>
</evidence>
<organism evidence="12 13">
    <name type="scientific">Candidatus Stercoripulliclostridium pullicola</name>
    <dbReference type="NCBI Taxonomy" id="2840953"/>
    <lineage>
        <taxon>Bacteria</taxon>
        <taxon>Bacillati</taxon>
        <taxon>Bacillota</taxon>
        <taxon>Clostridia</taxon>
        <taxon>Eubacteriales</taxon>
        <taxon>Candidatus Stercoripulliclostridium</taxon>
    </lineage>
</organism>
<comment type="function">
    <text evidence="11">Catalyzes the anti-1,4-elimination of the C-3 phosphate and the C-6 proR hydrogen from 5-enolpyruvylshikimate-3-phosphate (EPSP) to yield chorismate, which is the branch point compound that serves as the starting substrate for the three terminal pathways of aromatic amino acid biosynthesis. This reaction introduces a second double bond into the aromatic ring system.</text>
</comment>
<keyword evidence="8 11" id="KW-0521">NADP</keyword>
<dbReference type="InterPro" id="IPR035904">
    <property type="entry name" value="Chorismate_synth_AroC_sf"/>
</dbReference>
<dbReference type="Gene3D" id="3.60.150.10">
    <property type="entry name" value="Chorismate synthase AroC"/>
    <property type="match status" value="1"/>
</dbReference>
<dbReference type="PANTHER" id="PTHR21085:SF0">
    <property type="entry name" value="CHORISMATE SYNTHASE"/>
    <property type="match status" value="1"/>
</dbReference>
<evidence type="ECO:0000256" key="9">
    <source>
        <dbReference type="ARBA" id="ARBA00023141"/>
    </source>
</evidence>
<keyword evidence="7 11" id="KW-0274">FAD</keyword>
<dbReference type="NCBIfam" id="TIGR00033">
    <property type="entry name" value="aroC"/>
    <property type="match status" value="1"/>
</dbReference>
<evidence type="ECO:0000313" key="13">
    <source>
        <dbReference type="Proteomes" id="UP000727857"/>
    </source>
</evidence>
<dbReference type="Pfam" id="PF01264">
    <property type="entry name" value="Chorismate_synt"/>
    <property type="match status" value="1"/>
</dbReference>
<reference evidence="12" key="1">
    <citation type="submission" date="2020-10" db="EMBL/GenBank/DDBJ databases">
        <authorList>
            <person name="Gilroy R."/>
        </authorList>
    </citation>
    <scope>NUCLEOTIDE SEQUENCE</scope>
    <source>
        <strain evidence="12">517</strain>
    </source>
</reference>
<keyword evidence="9 11" id="KW-0057">Aromatic amino acid biosynthesis</keyword>
<evidence type="ECO:0000256" key="1">
    <source>
        <dbReference type="ARBA" id="ARBA00005044"/>
    </source>
</evidence>
<keyword evidence="10 11" id="KW-0456">Lyase</keyword>
<dbReference type="GO" id="GO:0009423">
    <property type="term" value="P:chorismate biosynthetic process"/>
    <property type="evidence" value="ECO:0007669"/>
    <property type="project" value="UniProtKB-UniRule"/>
</dbReference>
<dbReference type="GO" id="GO:0010181">
    <property type="term" value="F:FMN binding"/>
    <property type="evidence" value="ECO:0007669"/>
    <property type="project" value="TreeGrafter"/>
</dbReference>
<feature type="binding site" evidence="11">
    <location>
        <position position="326"/>
    </location>
    <ligand>
        <name>FMN</name>
        <dbReference type="ChEBI" id="CHEBI:58210"/>
    </ligand>
</feature>
<dbReference type="PIRSF" id="PIRSF001456">
    <property type="entry name" value="Chorismate_synth"/>
    <property type="match status" value="1"/>
</dbReference>
<dbReference type="SUPFAM" id="SSF103263">
    <property type="entry name" value="Chorismate synthase, AroC"/>
    <property type="match status" value="1"/>
</dbReference>
<dbReference type="CDD" id="cd07304">
    <property type="entry name" value="Chorismate_synthase"/>
    <property type="match status" value="1"/>
</dbReference>
<protein>
    <recommendedName>
        <fullName evidence="3 11">Chorismate synthase</fullName>
        <shortName evidence="11">CS</shortName>
        <ecNumber evidence="3 11">4.2.3.5</ecNumber>
    </recommendedName>
    <alternativeName>
        <fullName evidence="11">5-enolpyruvylshikimate-3-phosphate phospholyase</fullName>
    </alternativeName>
</protein>
<comment type="caution">
    <text evidence="11">Lacks conserved residue(s) required for the propagation of feature annotation.</text>
</comment>
<dbReference type="NCBIfam" id="NF003793">
    <property type="entry name" value="PRK05382.1"/>
    <property type="match status" value="1"/>
</dbReference>
<evidence type="ECO:0000256" key="5">
    <source>
        <dbReference type="ARBA" id="ARBA00022630"/>
    </source>
</evidence>
<dbReference type="Proteomes" id="UP000727857">
    <property type="component" value="Unassembled WGS sequence"/>
</dbReference>
<proteinExistence type="inferred from homology"/>
<feature type="binding site" evidence="11">
    <location>
        <position position="44"/>
    </location>
    <ligand>
        <name>NADP(+)</name>
        <dbReference type="ChEBI" id="CHEBI:58349"/>
    </ligand>
</feature>
<gene>
    <name evidence="11 12" type="primary">aroC</name>
    <name evidence="12" type="ORF">IAB16_06155</name>
</gene>
<dbReference type="GO" id="GO:0005829">
    <property type="term" value="C:cytosol"/>
    <property type="evidence" value="ECO:0007669"/>
    <property type="project" value="TreeGrafter"/>
</dbReference>
<comment type="cofactor">
    <cofactor evidence="11">
        <name>FMNH2</name>
        <dbReference type="ChEBI" id="CHEBI:57618"/>
    </cofactor>
    <text evidence="11">Reduced FMN (FMNH(2)).</text>
</comment>
<feature type="binding site" evidence="11">
    <location>
        <begin position="122"/>
        <end position="124"/>
    </location>
    <ligand>
        <name>FMN</name>
        <dbReference type="ChEBI" id="CHEBI:58210"/>
    </ligand>
</feature>
<comment type="caution">
    <text evidence="12">The sequence shown here is derived from an EMBL/GenBank/DDBJ whole genome shotgun (WGS) entry which is preliminary data.</text>
</comment>
<dbReference type="EMBL" id="JADINF010000156">
    <property type="protein sequence ID" value="MBO8424585.1"/>
    <property type="molecule type" value="Genomic_DNA"/>
</dbReference>
<evidence type="ECO:0000313" key="12">
    <source>
        <dbReference type="EMBL" id="MBO8424585.1"/>
    </source>
</evidence>
<comment type="catalytic activity">
    <reaction evidence="11">
        <text>5-O-(1-carboxyvinyl)-3-phosphoshikimate = chorismate + phosphate</text>
        <dbReference type="Rhea" id="RHEA:21020"/>
        <dbReference type="ChEBI" id="CHEBI:29748"/>
        <dbReference type="ChEBI" id="CHEBI:43474"/>
        <dbReference type="ChEBI" id="CHEBI:57701"/>
        <dbReference type="EC" id="4.2.3.5"/>
    </reaction>
</comment>
<comment type="similarity">
    <text evidence="2 11">Belongs to the chorismate synthase family.</text>
</comment>
<keyword evidence="6 11" id="KW-0288">FMN</keyword>
<reference evidence="12" key="2">
    <citation type="journal article" date="2021" name="PeerJ">
        <title>Extensive microbial diversity within the chicken gut microbiome revealed by metagenomics and culture.</title>
        <authorList>
            <person name="Gilroy R."/>
            <person name="Ravi A."/>
            <person name="Getino M."/>
            <person name="Pursley I."/>
            <person name="Horton D.L."/>
            <person name="Alikhan N.F."/>
            <person name="Baker D."/>
            <person name="Gharbi K."/>
            <person name="Hall N."/>
            <person name="Watson M."/>
            <person name="Adriaenssens E.M."/>
            <person name="Foster-Nyarko E."/>
            <person name="Jarju S."/>
            <person name="Secka A."/>
            <person name="Antonio M."/>
            <person name="Oren A."/>
            <person name="Chaudhuri R.R."/>
            <person name="La Ragione R."/>
            <person name="Hildebrand F."/>
            <person name="Pallen M.J."/>
        </authorList>
    </citation>
    <scope>NUCLEOTIDE SEQUENCE</scope>
    <source>
        <strain evidence="12">517</strain>
    </source>
</reference>
<evidence type="ECO:0000256" key="11">
    <source>
        <dbReference type="HAMAP-Rule" id="MF_00300"/>
    </source>
</evidence>
<dbReference type="GO" id="GO:0008652">
    <property type="term" value="P:amino acid biosynthetic process"/>
    <property type="evidence" value="ECO:0007669"/>
    <property type="project" value="UniProtKB-KW"/>
</dbReference>
<dbReference type="HAMAP" id="MF_00300">
    <property type="entry name" value="Chorismate_synth"/>
    <property type="match status" value="1"/>
</dbReference>
<keyword evidence="4 11" id="KW-0028">Amino-acid biosynthesis</keyword>
<dbReference type="InterPro" id="IPR000453">
    <property type="entry name" value="Chorismate_synth"/>
</dbReference>
<keyword evidence="5 11" id="KW-0285">Flavoprotein</keyword>
<evidence type="ECO:0000256" key="10">
    <source>
        <dbReference type="ARBA" id="ARBA00023239"/>
    </source>
</evidence>
<sequence>MKGDVLTVEVYGASHASATGVKITGLPAGTEIDRAAIDALLVRRRAVNAPWSTSRIEKDEYVFLAGVKDGVTDGGDVIAEIPNTNTRSSDYGEFRNVPRPSHADYAAMIKDGTCEVAPGGGRFSGRLTAPLCIAGGIAESILKNKGVYVCAYVSSIGNAEGRSYKDGVPAREEVLEAQRFPLPALDKREEMLGEIIGAASTGDSVGGTIECVVYGLPAGIGDYMTDGMESAIAASVYGVPAVKGVEFGDGFSLSRMRGSEANDPFAYEDGKVVTLTNRSGGINGGITNGMPLTLRVAMRPTPSIAKEQRSVNVLTGENVILRIKGRHDACIVPRAVAAVESAVALAVLDKMLSEGK</sequence>
<evidence type="ECO:0000256" key="4">
    <source>
        <dbReference type="ARBA" id="ARBA00022605"/>
    </source>
</evidence>
<dbReference type="AlphaFoldDB" id="A0A940IDM3"/>